<evidence type="ECO:0000256" key="3">
    <source>
        <dbReference type="ARBA" id="ARBA00022679"/>
    </source>
</evidence>
<evidence type="ECO:0000256" key="2">
    <source>
        <dbReference type="ARBA" id="ARBA00022603"/>
    </source>
</evidence>
<comment type="caution">
    <text evidence="4">The sequence shown here is derived from an EMBL/GenBank/DDBJ whole genome shotgun (WGS) entry which is preliminary data.</text>
</comment>
<keyword evidence="5" id="KW-1185">Reference proteome</keyword>
<organism evidence="4 5">
    <name type="scientific">Gracilariopsis chorda</name>
    <dbReference type="NCBI Taxonomy" id="448386"/>
    <lineage>
        <taxon>Eukaryota</taxon>
        <taxon>Rhodophyta</taxon>
        <taxon>Florideophyceae</taxon>
        <taxon>Rhodymeniophycidae</taxon>
        <taxon>Gracilariales</taxon>
        <taxon>Gracilariaceae</taxon>
        <taxon>Gracilariopsis</taxon>
    </lineage>
</organism>
<protein>
    <submittedName>
        <fullName evidence="4">Putative S-adenosyl-L-methionine-dependent methyltransferase</fullName>
    </submittedName>
</protein>
<comment type="similarity">
    <text evidence="1">Belongs to the UPF0677 family.</text>
</comment>
<dbReference type="AlphaFoldDB" id="A0A2V3J1W6"/>
<dbReference type="EMBL" id="NBIV01000018">
    <property type="protein sequence ID" value="PXF47967.1"/>
    <property type="molecule type" value="Genomic_DNA"/>
</dbReference>
<dbReference type="PANTHER" id="PTHR43619:SF2">
    <property type="entry name" value="S-ADENOSYL-L-METHIONINE-DEPENDENT METHYLTRANSFERASES SUPERFAMILY PROTEIN"/>
    <property type="match status" value="1"/>
</dbReference>
<evidence type="ECO:0000313" key="4">
    <source>
        <dbReference type="EMBL" id="PXF47967.1"/>
    </source>
</evidence>
<dbReference type="InterPro" id="IPR011610">
    <property type="entry name" value="SAM_mthyl_Trfase_ML2640-like"/>
</dbReference>
<dbReference type="NCBIfam" id="TIGR00027">
    <property type="entry name" value="mthyl_TIGR00027"/>
    <property type="match status" value="1"/>
</dbReference>
<dbReference type="GO" id="GO:0008168">
    <property type="term" value="F:methyltransferase activity"/>
    <property type="evidence" value="ECO:0007669"/>
    <property type="project" value="UniProtKB-KW"/>
</dbReference>
<dbReference type="Gene3D" id="3.40.50.150">
    <property type="entry name" value="Vaccinia Virus protein VP39"/>
    <property type="match status" value="1"/>
</dbReference>
<dbReference type="Proteomes" id="UP000247409">
    <property type="component" value="Unassembled WGS sequence"/>
</dbReference>
<name>A0A2V3J1W6_9FLOR</name>
<dbReference type="InterPro" id="IPR029063">
    <property type="entry name" value="SAM-dependent_MTases_sf"/>
</dbReference>
<evidence type="ECO:0000313" key="5">
    <source>
        <dbReference type="Proteomes" id="UP000247409"/>
    </source>
</evidence>
<dbReference type="GO" id="GO:0032259">
    <property type="term" value="P:methylation"/>
    <property type="evidence" value="ECO:0007669"/>
    <property type="project" value="UniProtKB-KW"/>
</dbReference>
<dbReference type="OrthoDB" id="5933at2759"/>
<dbReference type="PANTHER" id="PTHR43619">
    <property type="entry name" value="S-ADENOSYL-L-METHIONINE-DEPENDENT METHYLTRANSFERASE YKTD-RELATED"/>
    <property type="match status" value="1"/>
</dbReference>
<gene>
    <name evidence="4" type="ORF">BWQ96_02353</name>
</gene>
<dbReference type="SUPFAM" id="SSF53335">
    <property type="entry name" value="S-adenosyl-L-methionine-dependent methyltransferases"/>
    <property type="match status" value="1"/>
</dbReference>
<keyword evidence="3 4" id="KW-0808">Transferase</keyword>
<accession>A0A2V3J1W6</accession>
<dbReference type="InterPro" id="IPR007213">
    <property type="entry name" value="Ppm1/Ppm2/Tcmp"/>
</dbReference>
<dbReference type="Pfam" id="PF04072">
    <property type="entry name" value="LCM"/>
    <property type="match status" value="1"/>
</dbReference>
<reference evidence="4 5" key="1">
    <citation type="journal article" date="2018" name="Mol. Biol. Evol.">
        <title>Analysis of the draft genome of the red seaweed Gracilariopsis chorda provides insights into genome size evolution in Rhodophyta.</title>
        <authorList>
            <person name="Lee J."/>
            <person name="Yang E.C."/>
            <person name="Graf L."/>
            <person name="Yang J.H."/>
            <person name="Qiu H."/>
            <person name="Zel Zion U."/>
            <person name="Chan C.X."/>
            <person name="Stephens T.G."/>
            <person name="Weber A.P.M."/>
            <person name="Boo G.H."/>
            <person name="Boo S.M."/>
            <person name="Kim K.M."/>
            <person name="Shin Y."/>
            <person name="Jung M."/>
            <person name="Lee S.J."/>
            <person name="Yim H.S."/>
            <person name="Lee J.H."/>
            <person name="Bhattacharya D."/>
            <person name="Yoon H.S."/>
        </authorList>
    </citation>
    <scope>NUCLEOTIDE SEQUENCE [LARGE SCALE GENOMIC DNA]</scope>
    <source>
        <strain evidence="4 5">SKKU-2015</strain>
        <tissue evidence="4">Whole body</tissue>
    </source>
</reference>
<evidence type="ECO:0000256" key="1">
    <source>
        <dbReference type="ARBA" id="ARBA00008138"/>
    </source>
</evidence>
<dbReference type="STRING" id="448386.A0A2V3J1W6"/>
<proteinExistence type="inferred from homology"/>
<keyword evidence="2 4" id="KW-0489">Methyltransferase</keyword>
<sequence>MSSKTPASYSRDAQRHILRAQFHAAIRAIESQRNDALIRDPYAARLAGISALSHAQDMQKVYTENLIRARYLDDLVSRYLSGIGDVQLVLLGAGMDTRPYRLTEVSNSVSVFEIDFPDVVELKEELIDSMQPSPLCQAAALTRIKVDHTAHDSHWVSCLLDAGFQTCRRSVWHIERRNMRFSDGRLQDILKDISALSPTGSILFLDVNTNDDGRDLCDRGCEDDVSIDSERFFNRLGFSLLDCDVIGGQNASYGRWDYGSPSSVALLTASKTCMKRFRC</sequence>